<dbReference type="Pfam" id="PF13289">
    <property type="entry name" value="SIR2_2"/>
    <property type="match status" value="1"/>
</dbReference>
<protein>
    <recommendedName>
        <fullName evidence="3">SIR2-like domain-containing protein</fullName>
    </recommendedName>
</protein>
<organism evidence="1 2">
    <name type="scientific">Vreelandella venusta</name>
    <dbReference type="NCBI Taxonomy" id="44935"/>
    <lineage>
        <taxon>Bacteria</taxon>
        <taxon>Pseudomonadati</taxon>
        <taxon>Pseudomonadota</taxon>
        <taxon>Gammaproteobacteria</taxon>
        <taxon>Oceanospirillales</taxon>
        <taxon>Halomonadaceae</taxon>
        <taxon>Vreelandella</taxon>
    </lineage>
</organism>
<name>A0ABX2B956_9GAMM</name>
<dbReference type="SUPFAM" id="SSF52467">
    <property type="entry name" value="DHS-like NAD/FAD-binding domain"/>
    <property type="match status" value="1"/>
</dbReference>
<dbReference type="InterPro" id="IPR029035">
    <property type="entry name" value="DHS-like_NAD/FAD-binding_dom"/>
</dbReference>
<proteinExistence type="predicted"/>
<sequence>MHPHSVHIKNIKQANEEDRLAIFVGAGVSKSSDTDYIRLPSWSDLITEIKSDLGVEGELDYLKLAQLYYLEFGEQTYIQTLRKYFPEDIVPSILHKKILNLSPRVIITTNWDCIIENAIEQEGYLYDTICTDKDLVKSTSQSKFIKIHGDFKNHNIVFKEDDYLNYSRNFPLIENYIKSIFSTHTVLFLGYSYNDINLKHIMKWMQSHSTSAPPMYLVSFYENKPQESYLRNHGITTLVLESDDESNSDATFLDKRSELTKSFLESIIQDSVVVDTTNEQEVVNAIHERIEHLKEQNLITHGQIRRAITNCGFYYDRDGLAILDLFQPKGVLSTDYDKNTRLVHEKFVEIISRLDLLDSDGKGEFYTNNPRIVEIFSILALAKIKGILLSDENKTGNREYFFNEKIDPLEVMEVQDREHISFSSCECKGNNLIKSLASQVFEGYKRGQYKTAFEKNSELILACKRHRIYSMLLIALFNKNSLLWILKYSFSSVSRYEFQYEVEAKLQDEFFKFPKSEIKKNQELYDFLSLCSVHQKASECTKRIIKISKTIESIKAGGFSYSSDASKPTSEHVNLLMFSLKNQIIIDQEEPFRAAMRDFFKISILRQSLNTEVKFNQYEIYSAIQFFSSDDLKSELEIFLVKKGSSQLHLMVEDGCLKWVVNIVLPNLIGRLINDKNVFNGYDIKLQNCVVIISLIDLHEDYISKVMNEFSRLIASRSTTIPIYRAINEFFAHQYNLFKKNIGSDLLVELLNTLIDKVVNKTAHKFDTHAITYKGIENLYEYINVAKIKYKDVDRVVRLVSVLKGYNLELQRKYSQTILYSIFMISNSKVKKVIKRFIKRVVLKLNEKNVSDLEFELWSVAVGFKNFDIKVAQRLDGFVEQFRDGKVFDSRLISIKKSAQYLVENKNINELRAISDELSTLIENSNNNRSKGSSF</sequence>
<dbReference type="RefSeq" id="WP_125746682.1">
    <property type="nucleotide sequence ID" value="NZ_CP034367.1"/>
</dbReference>
<reference evidence="1 2" key="1">
    <citation type="submission" date="2018-04" db="EMBL/GenBank/DDBJ databases">
        <authorList>
            <person name="Li G."/>
            <person name="Du W."/>
            <person name="Bai Y."/>
        </authorList>
    </citation>
    <scope>NUCLEOTIDE SEQUENCE [LARGE SCALE GENOMIC DNA]</scope>
    <source>
        <strain evidence="1 2">YYYZ-3</strain>
    </source>
</reference>
<dbReference type="EMBL" id="QDKN01000001">
    <property type="protein sequence ID" value="NPT29811.1"/>
    <property type="molecule type" value="Genomic_DNA"/>
</dbReference>
<evidence type="ECO:0000313" key="2">
    <source>
        <dbReference type="Proteomes" id="UP001318401"/>
    </source>
</evidence>
<dbReference type="Proteomes" id="UP001318401">
    <property type="component" value="Unassembled WGS sequence"/>
</dbReference>
<keyword evidence="2" id="KW-1185">Reference proteome</keyword>
<gene>
    <name evidence="1" type="ORF">DDR56_04370</name>
</gene>
<evidence type="ECO:0008006" key="3">
    <source>
        <dbReference type="Google" id="ProtNLM"/>
    </source>
</evidence>
<evidence type="ECO:0000313" key="1">
    <source>
        <dbReference type="EMBL" id="NPT29811.1"/>
    </source>
</evidence>
<comment type="caution">
    <text evidence="1">The sequence shown here is derived from an EMBL/GenBank/DDBJ whole genome shotgun (WGS) entry which is preliminary data.</text>
</comment>
<accession>A0ABX2B956</accession>